<evidence type="ECO:0000259" key="8">
    <source>
        <dbReference type="Pfam" id="PF03772"/>
    </source>
</evidence>
<dbReference type="OrthoDB" id="9790149at2"/>
<dbReference type="InterPro" id="IPR025405">
    <property type="entry name" value="DUF4131"/>
</dbReference>
<feature type="domain" description="ComEC/Rec2-related protein" evidence="8">
    <location>
        <begin position="247"/>
        <end position="527"/>
    </location>
</feature>
<keyword evidence="3 7" id="KW-0812">Transmembrane</keyword>
<feature type="transmembrane region" description="Helical" evidence="7">
    <location>
        <begin position="359"/>
        <end position="376"/>
    </location>
</feature>
<dbReference type="PANTHER" id="PTHR30619:SF1">
    <property type="entry name" value="RECOMBINATION PROTEIN 2"/>
    <property type="match status" value="1"/>
</dbReference>
<feature type="transmembrane region" description="Helical" evidence="7">
    <location>
        <begin position="12"/>
        <end position="36"/>
    </location>
</feature>
<keyword evidence="4 7" id="KW-1133">Transmembrane helix</keyword>
<dbReference type="InterPro" id="IPR004477">
    <property type="entry name" value="ComEC_N"/>
</dbReference>
<dbReference type="InterPro" id="IPR052159">
    <property type="entry name" value="Competence_DNA_uptake"/>
</dbReference>
<keyword evidence="2" id="KW-1003">Cell membrane</keyword>
<dbReference type="EMBL" id="CP020612">
    <property type="protein sequence ID" value="ARJ70911.1"/>
    <property type="molecule type" value="Genomic_DNA"/>
</dbReference>
<dbReference type="Proteomes" id="UP000193017">
    <property type="component" value="Chromosome"/>
</dbReference>
<organism evidence="10 11">
    <name type="scientific">Paracoccus contaminans</name>
    <dbReference type="NCBI Taxonomy" id="1945662"/>
    <lineage>
        <taxon>Bacteria</taxon>
        <taxon>Pseudomonadati</taxon>
        <taxon>Pseudomonadota</taxon>
        <taxon>Alphaproteobacteria</taxon>
        <taxon>Rhodobacterales</taxon>
        <taxon>Paracoccaceae</taxon>
        <taxon>Paracoccus</taxon>
    </lineage>
</organism>
<evidence type="ECO:0000256" key="3">
    <source>
        <dbReference type="ARBA" id="ARBA00022692"/>
    </source>
</evidence>
<feature type="transmembrane region" description="Helical" evidence="7">
    <location>
        <begin position="511"/>
        <end position="530"/>
    </location>
</feature>
<evidence type="ECO:0000259" key="9">
    <source>
        <dbReference type="Pfam" id="PF13567"/>
    </source>
</evidence>
<feature type="transmembrane region" description="Helical" evidence="7">
    <location>
        <begin position="412"/>
        <end position="435"/>
    </location>
</feature>
<name>A0A1W6D1C2_9RHOB</name>
<feature type="region of interest" description="Disordered" evidence="6">
    <location>
        <begin position="714"/>
        <end position="756"/>
    </location>
</feature>
<keyword evidence="5 7" id="KW-0472">Membrane</keyword>
<evidence type="ECO:0000313" key="11">
    <source>
        <dbReference type="Proteomes" id="UP000193017"/>
    </source>
</evidence>
<evidence type="ECO:0000256" key="2">
    <source>
        <dbReference type="ARBA" id="ARBA00022475"/>
    </source>
</evidence>
<evidence type="ECO:0000256" key="5">
    <source>
        <dbReference type="ARBA" id="ARBA00023136"/>
    </source>
</evidence>
<evidence type="ECO:0000256" key="7">
    <source>
        <dbReference type="SAM" id="Phobius"/>
    </source>
</evidence>
<dbReference type="Pfam" id="PF03772">
    <property type="entry name" value="Competence"/>
    <property type="match status" value="1"/>
</dbReference>
<evidence type="ECO:0000313" key="10">
    <source>
        <dbReference type="EMBL" id="ARJ70911.1"/>
    </source>
</evidence>
<accession>A0A1W6D1C2</accession>
<dbReference type="GO" id="GO:0005886">
    <property type="term" value="C:plasma membrane"/>
    <property type="evidence" value="ECO:0007669"/>
    <property type="project" value="UniProtKB-SubCell"/>
</dbReference>
<comment type="subcellular location">
    <subcellularLocation>
        <location evidence="1">Cell membrane</location>
        <topology evidence="1">Multi-pass membrane protein</topology>
    </subcellularLocation>
</comment>
<feature type="compositionally biased region" description="Low complexity" evidence="6">
    <location>
        <begin position="714"/>
        <end position="724"/>
    </location>
</feature>
<feature type="transmembrane region" description="Helical" evidence="7">
    <location>
        <begin position="382"/>
        <end position="400"/>
    </location>
</feature>
<dbReference type="NCBIfam" id="TIGR00360">
    <property type="entry name" value="ComEC_N-term"/>
    <property type="match status" value="1"/>
</dbReference>
<evidence type="ECO:0008006" key="12">
    <source>
        <dbReference type="Google" id="ProtNLM"/>
    </source>
</evidence>
<feature type="compositionally biased region" description="Basic residues" evidence="6">
    <location>
        <begin position="726"/>
        <end position="736"/>
    </location>
</feature>
<evidence type="ECO:0000256" key="1">
    <source>
        <dbReference type="ARBA" id="ARBA00004651"/>
    </source>
</evidence>
<reference evidence="10 11" key="1">
    <citation type="submission" date="2017-03" db="EMBL/GenBank/DDBJ databases">
        <title>Genome sequence of Paracoccus contaminans isolated from a water microcosm.</title>
        <authorList>
            <person name="Aurass P."/>
            <person name="Karste S."/>
            <person name="Trost E."/>
            <person name="Glaeser S.P."/>
            <person name="Kaempfer P."/>
            <person name="Flieger A."/>
        </authorList>
    </citation>
    <scope>NUCLEOTIDE SEQUENCE [LARGE SCALE GENOMIC DNA]</scope>
    <source>
        <strain evidence="11">RKI 16-01929T\LMG 29738T\CCM 8701T\CIP 111112T</strain>
    </source>
</reference>
<evidence type="ECO:0000256" key="6">
    <source>
        <dbReference type="SAM" id="MobiDB-lite"/>
    </source>
</evidence>
<protein>
    <recommendedName>
        <fullName evidence="12">Competence protein ComEC</fullName>
    </recommendedName>
</protein>
<dbReference type="KEGG" id="pcon:B0A89_12245"/>
<gene>
    <name evidence="10" type="ORF">B0A89_12245</name>
</gene>
<feature type="transmembrane region" description="Helical" evidence="7">
    <location>
        <begin position="42"/>
        <end position="62"/>
    </location>
</feature>
<dbReference type="PANTHER" id="PTHR30619">
    <property type="entry name" value="DNA INTERNALIZATION/COMPETENCE PROTEIN COMEC/REC2"/>
    <property type="match status" value="1"/>
</dbReference>
<dbReference type="Pfam" id="PF13567">
    <property type="entry name" value="DUF4131"/>
    <property type="match status" value="1"/>
</dbReference>
<feature type="domain" description="DUF4131" evidence="9">
    <location>
        <begin position="79"/>
        <end position="207"/>
    </location>
</feature>
<evidence type="ECO:0000256" key="4">
    <source>
        <dbReference type="ARBA" id="ARBA00022989"/>
    </source>
</evidence>
<proteinExistence type="predicted"/>
<feature type="transmembrane region" description="Helical" evidence="7">
    <location>
        <begin position="441"/>
        <end position="474"/>
    </location>
</feature>
<sequence length="756" mass="77546">MGEARAVLPGDRIARAGLLVWAPLCLSLGIGAWFALRIEPGMAFYAVLALAGAGAWAAGGAARRAGMTGRLGWDNADLARMIAHGAALAALGFLCAGFRAHQVAAPVLDFRYYGPIEGRVVDIDRSARDRMRITLDRVVLRDTPPARTPERIRLSLTDQQAPPPPGSRVMLTGHLGPNPGPAEPGGFDFRQAAFFARLGAVGYTRNPVVIAAPPPPASFDATGLRLRLGRAMREAIGGQEGAVAAALMTGDRSGIAEATNQTMRDSNLYHIVSISGLHMSMLAAFVYGALRLALAAGQATPWGRRHAGRAVHKAAALGALAAASAYLWLSGGGVPTNRSFLMVAVMLGAILIDRRAMSLRTVAVAATAILITAPEALVTPGFQMSFAATASLIMLFPAWSRHADRLPWVLRGAAMLVLSSLIAGLATAPIAAAHFNRSAQYGLIANLLVVPVMGAVVMPAGVIAALLAPLGLSAPALWAMGLGTRWMLYVGEMVAGWGGSVVAVAAPHWSVLPLGGTGATVALLVLHAPVRRGLSRCAAAAGIAAVIAAAAIWLGGERPALLISADGGAAGLMTALGRALSRPAGAFVADSWLRADGDTASAEAAAARPGWEGGRAMRVASLAGAPLVHLTGRTGAARLAETCAAGGIVVLQGRAPPGAAGPCLVLDEAALRPSGARAGWVRNGQIMWRTAAEMEGERLWTSARVRRAWGIGAGAHRPPAAAHPSKGGRRPGRKGMAHADIPAGAPDMPASGLAHP</sequence>
<feature type="transmembrane region" description="Helical" evidence="7">
    <location>
        <begin position="310"/>
        <end position="329"/>
    </location>
</feature>
<keyword evidence="11" id="KW-1185">Reference proteome</keyword>
<dbReference type="AlphaFoldDB" id="A0A1W6D1C2"/>
<feature type="transmembrane region" description="Helical" evidence="7">
    <location>
        <begin position="537"/>
        <end position="556"/>
    </location>
</feature>
<feature type="transmembrane region" description="Helical" evidence="7">
    <location>
        <begin position="268"/>
        <end position="290"/>
    </location>
</feature>
<dbReference type="STRING" id="1945662.B0A89_12245"/>